<protein>
    <submittedName>
        <fullName evidence="3">Phosphatase</fullName>
    </submittedName>
</protein>
<dbReference type="Gene3D" id="3.40.50.1240">
    <property type="entry name" value="Phosphoglycerate mutase-like"/>
    <property type="match status" value="1"/>
</dbReference>
<dbReference type="PRINTS" id="PR00991">
    <property type="entry name" value="6PFRUCTKNASE"/>
</dbReference>
<dbReference type="InterPro" id="IPR003094">
    <property type="entry name" value="6Pfruct_kin"/>
</dbReference>
<dbReference type="RefSeq" id="WP_306984250.1">
    <property type="nucleotide sequence ID" value="NZ_JAUSUA010000005.1"/>
</dbReference>
<proteinExistence type="predicted"/>
<organism evidence="3 4">
    <name type="scientific">Alkalicoccobacillus murimartini</name>
    <dbReference type="NCBI Taxonomy" id="171685"/>
    <lineage>
        <taxon>Bacteria</taxon>
        <taxon>Bacillati</taxon>
        <taxon>Bacillota</taxon>
        <taxon>Bacilli</taxon>
        <taxon>Bacillales</taxon>
        <taxon>Bacillaceae</taxon>
        <taxon>Alkalicoccobacillus</taxon>
    </lineage>
</organism>
<dbReference type="EMBL" id="JAUSUA010000005">
    <property type="protein sequence ID" value="MDQ0208282.1"/>
    <property type="molecule type" value="Genomic_DNA"/>
</dbReference>
<comment type="caution">
    <text evidence="3">The sequence shown here is derived from an EMBL/GenBank/DDBJ whole genome shotgun (WGS) entry which is preliminary data.</text>
</comment>
<dbReference type="PANTHER" id="PTHR48100:SF1">
    <property type="entry name" value="HISTIDINE PHOSPHATASE FAMILY PROTEIN-RELATED"/>
    <property type="match status" value="1"/>
</dbReference>
<dbReference type="SMART" id="SM00855">
    <property type="entry name" value="PGAM"/>
    <property type="match status" value="1"/>
</dbReference>
<sequence>MKLYLIRHGESVGNLEGKIQGSMDFPLSDLGKKQVDLISAYCKEIKLDYIYSSDLSRAHETAKKIGAATNLEVETWDKIREVYLGPLQGLTRDEIKEKYPITIKKSIITSGITGTESEKELTERCRVVLEQLKQAYSNESVALVSHGGFISILLMYIMAGDNWPSFHRPFVIGNTSVTLIEWPNGEEQPYLHYTNRTAHLDSLEAEQHAKKGIL</sequence>
<evidence type="ECO:0000256" key="2">
    <source>
        <dbReference type="ARBA" id="ARBA00023235"/>
    </source>
</evidence>
<accession>A0ABT9YK93</accession>
<dbReference type="InterPro" id="IPR001345">
    <property type="entry name" value="PG/BPGM_mutase_AS"/>
</dbReference>
<name>A0ABT9YK93_9BACI</name>
<keyword evidence="4" id="KW-1185">Reference proteome</keyword>
<dbReference type="InterPro" id="IPR029033">
    <property type="entry name" value="His_PPase_superfam"/>
</dbReference>
<keyword evidence="2" id="KW-0413">Isomerase</keyword>
<keyword evidence="1" id="KW-0324">Glycolysis</keyword>
<evidence type="ECO:0000313" key="3">
    <source>
        <dbReference type="EMBL" id="MDQ0208282.1"/>
    </source>
</evidence>
<dbReference type="PANTHER" id="PTHR48100">
    <property type="entry name" value="BROAD-SPECIFICITY PHOSPHATASE YOR283W-RELATED"/>
    <property type="match status" value="1"/>
</dbReference>
<dbReference type="SUPFAM" id="SSF53254">
    <property type="entry name" value="Phosphoglycerate mutase-like"/>
    <property type="match status" value="1"/>
</dbReference>
<dbReference type="CDD" id="cd07067">
    <property type="entry name" value="HP_PGM_like"/>
    <property type="match status" value="1"/>
</dbReference>
<dbReference type="PROSITE" id="PS00175">
    <property type="entry name" value="PG_MUTASE"/>
    <property type="match status" value="1"/>
</dbReference>
<evidence type="ECO:0000256" key="1">
    <source>
        <dbReference type="ARBA" id="ARBA00023152"/>
    </source>
</evidence>
<reference evidence="3 4" key="1">
    <citation type="submission" date="2023-07" db="EMBL/GenBank/DDBJ databases">
        <title>Genomic Encyclopedia of Type Strains, Phase IV (KMG-IV): sequencing the most valuable type-strain genomes for metagenomic binning, comparative biology and taxonomic classification.</title>
        <authorList>
            <person name="Goeker M."/>
        </authorList>
    </citation>
    <scope>NUCLEOTIDE SEQUENCE [LARGE SCALE GENOMIC DNA]</scope>
    <source>
        <strain evidence="3 4">DSM 19154</strain>
    </source>
</reference>
<dbReference type="Pfam" id="PF00300">
    <property type="entry name" value="His_Phos_1"/>
    <property type="match status" value="1"/>
</dbReference>
<dbReference type="Proteomes" id="UP001225034">
    <property type="component" value="Unassembled WGS sequence"/>
</dbReference>
<gene>
    <name evidence="3" type="ORF">J2S05_003093</name>
</gene>
<dbReference type="InterPro" id="IPR050275">
    <property type="entry name" value="PGM_Phosphatase"/>
</dbReference>
<evidence type="ECO:0000313" key="4">
    <source>
        <dbReference type="Proteomes" id="UP001225034"/>
    </source>
</evidence>
<dbReference type="InterPro" id="IPR013078">
    <property type="entry name" value="His_Pase_superF_clade-1"/>
</dbReference>